<accession>A0A183GCQ1</accession>
<dbReference type="Proteomes" id="UP000050761">
    <property type="component" value="Unassembled WGS sequence"/>
</dbReference>
<accession>A0A3P8F6J7</accession>
<dbReference type="GO" id="GO:0003676">
    <property type="term" value="F:nucleic acid binding"/>
    <property type="evidence" value="ECO:0007669"/>
    <property type="project" value="InterPro"/>
</dbReference>
<dbReference type="Gene3D" id="3.30.420.10">
    <property type="entry name" value="Ribonuclease H-like superfamily/Ribonuclease H"/>
    <property type="match status" value="1"/>
</dbReference>
<dbReference type="GO" id="GO:0000175">
    <property type="term" value="F:3'-5'-RNA exonuclease activity"/>
    <property type="evidence" value="ECO:0007669"/>
    <property type="project" value="InterPro"/>
</dbReference>
<evidence type="ECO:0000313" key="6">
    <source>
        <dbReference type="Proteomes" id="UP000050761"/>
    </source>
</evidence>
<evidence type="ECO:0000259" key="4">
    <source>
        <dbReference type="SMART" id="SM00479"/>
    </source>
</evidence>
<organism evidence="6 7">
    <name type="scientific">Heligmosomoides polygyrus</name>
    <name type="common">Parasitic roundworm</name>
    <dbReference type="NCBI Taxonomy" id="6339"/>
    <lineage>
        <taxon>Eukaryota</taxon>
        <taxon>Metazoa</taxon>
        <taxon>Ecdysozoa</taxon>
        <taxon>Nematoda</taxon>
        <taxon>Chromadorea</taxon>
        <taxon>Rhabditida</taxon>
        <taxon>Rhabditina</taxon>
        <taxon>Rhabditomorpha</taxon>
        <taxon>Strongyloidea</taxon>
        <taxon>Heligmosomidae</taxon>
        <taxon>Heligmosomoides</taxon>
    </lineage>
</organism>
<dbReference type="InterPro" id="IPR013520">
    <property type="entry name" value="Ribonucl_H"/>
</dbReference>
<dbReference type="InterPro" id="IPR012337">
    <property type="entry name" value="RNaseH-like_sf"/>
</dbReference>
<keyword evidence="1" id="KW-0540">Nuclease</keyword>
<dbReference type="OrthoDB" id="5775694at2759"/>
<gene>
    <name evidence="5" type="ORF">HPBE_LOCUS19968</name>
</gene>
<dbReference type="SUPFAM" id="SSF53098">
    <property type="entry name" value="Ribonuclease H-like"/>
    <property type="match status" value="1"/>
</dbReference>
<feature type="domain" description="Exonuclease" evidence="4">
    <location>
        <begin position="28"/>
        <end position="212"/>
    </location>
</feature>
<dbReference type="SMART" id="SM00479">
    <property type="entry name" value="EXOIII"/>
    <property type="match status" value="1"/>
</dbReference>
<dbReference type="CDD" id="cd06133">
    <property type="entry name" value="ERI-1_3'hExo_like"/>
    <property type="match status" value="1"/>
</dbReference>
<dbReference type="InterPro" id="IPR047201">
    <property type="entry name" value="ERI-1_3'hExo-like"/>
</dbReference>
<dbReference type="AlphaFoldDB" id="A0A183GCQ1"/>
<evidence type="ECO:0000256" key="2">
    <source>
        <dbReference type="ARBA" id="ARBA00022801"/>
    </source>
</evidence>
<dbReference type="InterPro" id="IPR036397">
    <property type="entry name" value="RNaseH_sf"/>
</dbReference>
<evidence type="ECO:0000256" key="3">
    <source>
        <dbReference type="ARBA" id="ARBA00022839"/>
    </source>
</evidence>
<keyword evidence="2" id="KW-0378">Hydrolase</keyword>
<reference evidence="7" key="2">
    <citation type="submission" date="2019-09" db="UniProtKB">
        <authorList>
            <consortium name="WormBaseParasite"/>
        </authorList>
    </citation>
    <scope>IDENTIFICATION</scope>
</reference>
<dbReference type="EMBL" id="UZAH01031760">
    <property type="protein sequence ID" value="VDP17633.1"/>
    <property type="molecule type" value="Genomic_DNA"/>
</dbReference>
<name>A0A183GCQ1_HELPZ</name>
<protein>
    <submittedName>
        <fullName evidence="7">Exonuclease domain-containing protein</fullName>
    </submittedName>
</protein>
<sequence length="300" mass="35412">FRFPHSLPFARYPQYFLTILRLSNTFKRGIAIDFECTCVEVIYDYPHEIIEFPAVLIDVRQMRIVDTFRTFFILFLSNPSHLGISQSTVDSAPVFKDAYRLFRDWMAQHHLGDTGYRYAFVTDGPHDLWKFFQFQCITSNFGTIPHDCRHFINIKRIFEQRVMRLVKGNGQSGIQNMLSHYNLTFEGQKHCGLDDSINIARLCIKLMQDKIELRINQRMTRRQDRNEVEELAKSDRADASDYHIWHRKLPLKLRQVTRDEFLSEEYLDCDSCDEVLRHSPWRVKRAASSAATLSFRLAQS</sequence>
<keyword evidence="6" id="KW-1185">Reference proteome</keyword>
<dbReference type="PANTHER" id="PTHR23044:SF61">
    <property type="entry name" value="3'-5' EXORIBONUCLEASE 1-RELATED"/>
    <property type="match status" value="1"/>
</dbReference>
<dbReference type="PANTHER" id="PTHR23044">
    <property type="entry name" value="3'-5' EXONUCLEASE ERI1-RELATED"/>
    <property type="match status" value="1"/>
</dbReference>
<evidence type="ECO:0000313" key="7">
    <source>
        <dbReference type="WBParaSite" id="HPBE_0001997001-mRNA-1"/>
    </source>
</evidence>
<dbReference type="InterPro" id="IPR051274">
    <property type="entry name" value="3-5_Exoribonuclease"/>
</dbReference>
<dbReference type="Pfam" id="PF00929">
    <property type="entry name" value="RNase_T"/>
    <property type="match status" value="1"/>
</dbReference>
<evidence type="ECO:0000256" key="1">
    <source>
        <dbReference type="ARBA" id="ARBA00022722"/>
    </source>
</evidence>
<dbReference type="WBParaSite" id="HPBE_0001997001-mRNA-1">
    <property type="protein sequence ID" value="HPBE_0001997001-mRNA-1"/>
    <property type="gene ID" value="HPBE_0001997001"/>
</dbReference>
<evidence type="ECO:0000313" key="5">
    <source>
        <dbReference type="EMBL" id="VDP17633.1"/>
    </source>
</evidence>
<proteinExistence type="predicted"/>
<reference evidence="5 6" key="1">
    <citation type="submission" date="2018-11" db="EMBL/GenBank/DDBJ databases">
        <authorList>
            <consortium name="Pathogen Informatics"/>
        </authorList>
    </citation>
    <scope>NUCLEOTIDE SEQUENCE [LARGE SCALE GENOMIC DNA]</scope>
</reference>
<dbReference type="GO" id="GO:0005737">
    <property type="term" value="C:cytoplasm"/>
    <property type="evidence" value="ECO:0007669"/>
    <property type="project" value="TreeGrafter"/>
</dbReference>
<keyword evidence="3" id="KW-0269">Exonuclease</keyword>